<dbReference type="EMBL" id="FTMX01000010">
    <property type="protein sequence ID" value="SIS04646.1"/>
    <property type="molecule type" value="Genomic_DNA"/>
</dbReference>
<evidence type="ECO:0000259" key="1">
    <source>
        <dbReference type="Pfam" id="PF13391"/>
    </source>
</evidence>
<dbReference type="Proteomes" id="UP000185829">
    <property type="component" value="Unassembled WGS sequence"/>
</dbReference>
<feature type="domain" description="HNH nuclease" evidence="1">
    <location>
        <begin position="207"/>
        <end position="259"/>
    </location>
</feature>
<dbReference type="GO" id="GO:0004519">
    <property type="term" value="F:endonuclease activity"/>
    <property type="evidence" value="ECO:0007669"/>
    <property type="project" value="UniProtKB-KW"/>
</dbReference>
<gene>
    <name evidence="2" type="ORF">SAMN05878482_110112</name>
</gene>
<reference evidence="2 3" key="1">
    <citation type="submission" date="2017-01" db="EMBL/GenBank/DDBJ databases">
        <authorList>
            <person name="Varghese N."/>
            <person name="Submissions S."/>
        </authorList>
    </citation>
    <scope>NUCLEOTIDE SEQUENCE [LARGE SCALE GENOMIC DNA]</scope>
    <source>
        <strain evidence="2 3">RUG2-6</strain>
    </source>
</reference>
<sequence length="310" mass="35973">MSSFIVMQGSTYQEEKQLGIIWSPQIDKSGMVPHSWKRMQEVKSGNRIFHYVKGFIVAISVVKEGCKEGSKPQTMQNHDRWNDEGYLVSTEYRELEVPLNVRDHFDEIVRYLPIKYSAFQVDGSGNQGYLYPCNEELSLKLLECISVLNIYKLDEDQLELSVDEVIEKERNPLLTIIAETESEAKMKIRRGQQKFRKSLMPLWNNECPLCGIGMEVLLRASHAKPWKDSSDQERLDPYNGVLLCCNHDALYDKGLISFDGQGRLHISKQIPEEEYVLYGLAKNVKIPVHPENKLYFKWHKKNVFVENNRV</sequence>
<evidence type="ECO:0000313" key="2">
    <source>
        <dbReference type="EMBL" id="SIS04646.1"/>
    </source>
</evidence>
<evidence type="ECO:0000313" key="3">
    <source>
        <dbReference type="Proteomes" id="UP000185829"/>
    </source>
</evidence>
<protein>
    <submittedName>
        <fullName evidence="2">HNH endonuclease</fullName>
    </submittedName>
</protein>
<organism evidence="2 3">
    <name type="scientific">Peribacillus simplex</name>
    <dbReference type="NCBI Taxonomy" id="1478"/>
    <lineage>
        <taxon>Bacteria</taxon>
        <taxon>Bacillati</taxon>
        <taxon>Bacillota</taxon>
        <taxon>Bacilli</taxon>
        <taxon>Bacillales</taxon>
        <taxon>Bacillaceae</taxon>
        <taxon>Peribacillus</taxon>
    </lineage>
</organism>
<keyword evidence="2" id="KW-0378">Hydrolase</keyword>
<proteinExistence type="predicted"/>
<comment type="caution">
    <text evidence="2">The sequence shown here is derived from an EMBL/GenBank/DDBJ whole genome shotgun (WGS) entry which is preliminary data.</text>
</comment>
<dbReference type="AlphaFoldDB" id="A0A9X8RDZ8"/>
<dbReference type="InterPro" id="IPR003615">
    <property type="entry name" value="HNH_nuc"/>
</dbReference>
<keyword evidence="2" id="KW-0255">Endonuclease</keyword>
<dbReference type="Pfam" id="PF13391">
    <property type="entry name" value="HNH_2"/>
    <property type="match status" value="1"/>
</dbReference>
<accession>A0A9X8RDZ8</accession>
<name>A0A9X8RDZ8_9BACI</name>
<dbReference type="RefSeq" id="WP_076372070.1">
    <property type="nucleotide sequence ID" value="NZ_CP126106.1"/>
</dbReference>
<keyword evidence="2" id="KW-0540">Nuclease</keyword>